<feature type="transmembrane region" description="Helical" evidence="8">
    <location>
        <begin position="552"/>
        <end position="578"/>
    </location>
</feature>
<comment type="subcellular location">
    <subcellularLocation>
        <location evidence="1">Membrane</location>
        <topology evidence="1">Multi-pass membrane protein</topology>
    </subcellularLocation>
</comment>
<dbReference type="GO" id="GO:0016020">
    <property type="term" value="C:membrane"/>
    <property type="evidence" value="ECO:0007669"/>
    <property type="project" value="UniProtKB-SubCell"/>
</dbReference>
<dbReference type="Gene3D" id="1.20.1250.20">
    <property type="entry name" value="MFS general substrate transporter like domains"/>
    <property type="match status" value="1"/>
</dbReference>
<feature type="transmembrane region" description="Helical" evidence="8">
    <location>
        <begin position="206"/>
        <end position="226"/>
    </location>
</feature>
<dbReference type="InterPro" id="IPR005828">
    <property type="entry name" value="MFS_sugar_transport-like"/>
</dbReference>
<keyword evidence="3" id="KW-0813">Transport</keyword>
<keyword evidence="5 8" id="KW-1133">Transmembrane helix</keyword>
<dbReference type="OrthoDB" id="3936150at2759"/>
<evidence type="ECO:0000256" key="2">
    <source>
        <dbReference type="ARBA" id="ARBA00008335"/>
    </source>
</evidence>
<feature type="transmembrane region" description="Helical" evidence="8">
    <location>
        <begin position="498"/>
        <end position="519"/>
    </location>
</feature>
<evidence type="ECO:0000256" key="7">
    <source>
        <dbReference type="SAM" id="MobiDB-lite"/>
    </source>
</evidence>
<feature type="transmembrane region" description="Helical" evidence="8">
    <location>
        <begin position="526"/>
        <end position="546"/>
    </location>
</feature>
<dbReference type="GO" id="GO:0022857">
    <property type="term" value="F:transmembrane transporter activity"/>
    <property type="evidence" value="ECO:0007669"/>
    <property type="project" value="InterPro"/>
</dbReference>
<dbReference type="RefSeq" id="XP_028039494.1">
    <property type="nucleotide sequence ID" value="XM_028183693.1"/>
</dbReference>
<evidence type="ECO:0000256" key="3">
    <source>
        <dbReference type="ARBA" id="ARBA00022448"/>
    </source>
</evidence>
<evidence type="ECO:0000256" key="5">
    <source>
        <dbReference type="ARBA" id="ARBA00022989"/>
    </source>
</evidence>
<keyword evidence="6 8" id="KW-0472">Membrane</keyword>
<feature type="transmembrane region" description="Helical" evidence="8">
    <location>
        <begin position="170"/>
        <end position="194"/>
    </location>
</feature>
<evidence type="ECO:0000256" key="4">
    <source>
        <dbReference type="ARBA" id="ARBA00022692"/>
    </source>
</evidence>
<keyword evidence="10" id="KW-1185">Reference proteome</keyword>
<dbReference type="SUPFAM" id="SSF103473">
    <property type="entry name" value="MFS general substrate transporter"/>
    <property type="match status" value="1"/>
</dbReference>
<evidence type="ECO:0000256" key="1">
    <source>
        <dbReference type="ARBA" id="ARBA00004141"/>
    </source>
</evidence>
<dbReference type="Pfam" id="PF00083">
    <property type="entry name" value="Sugar_tr"/>
    <property type="match status" value="1"/>
</dbReference>
<dbReference type="PROSITE" id="PS50850">
    <property type="entry name" value="MFS"/>
    <property type="match status" value="1"/>
</dbReference>
<dbReference type="AlphaFoldDB" id="A0A6J2KH14"/>
<sequence>MSCNISAIVYPALRKRTSQSTTIEICSNRCCLRSDINARRSTAPVFVQDIEQNPSANYGDIKIISLTYKSVCGTTVRGVSARGRSRRSCQPHHRLGAPSPAGSRTCAMAVGQDAGAARPAEEIPHDHLYKVTGLSSTNLQKLAQEHAAPEPEAADFEEAIAATGYGKFNLCLMLCSLPAFFSAVSVTSSTSYIFSRAQCDMNLSLLDMGTVTAMTYGGMISSAMVWGFLSDTLGRRQIMVWGFFCSGLVELTAAMSQNFATLLVMRFASGFLFNGPFAVLISYIAELHRTELRARVILLSSLFYTLASTTLPLLAWALLDDQYTITIYPGYFVLHSWNIFLLTTGLVPLLTGIVFLCLPESPKFHMSRGRNDEAMATFRKIYSLNTGKPAEEFPIKKLVEEKQERQRGGVAALRGGGAQLAPLFRAPYGKWLLLMCVLHAGSMFGSNTVRLWYPHLAAMLGSDDADSLCSAIAPSAPPPPDGGAAPPCLPVHTDMHTYLQSAAVGAGSVLTYGIGGVLINRCGKKLVTGFCGIASGVLLAALPSLGTSSVSVVTVVTAALALTALSAASMSSIAVDLFPTALRLFNFRVMAMATFLMCGRLGTITGAVAFPALIEYGCIPPFITIAAVLGVCGCACYLLPNTTLKKLE</sequence>
<accession>A0A6J2KH14</accession>
<feature type="transmembrane region" description="Helical" evidence="8">
    <location>
        <begin position="238"/>
        <end position="257"/>
    </location>
</feature>
<feature type="region of interest" description="Disordered" evidence="7">
    <location>
        <begin position="83"/>
        <end position="103"/>
    </location>
</feature>
<keyword evidence="4 8" id="KW-0812">Transmembrane</keyword>
<dbReference type="InterPro" id="IPR036259">
    <property type="entry name" value="MFS_trans_sf"/>
</dbReference>
<feature type="compositionally biased region" description="Basic residues" evidence="7">
    <location>
        <begin position="83"/>
        <end position="95"/>
    </location>
</feature>
<dbReference type="KEGG" id="bman:114249963"/>
<reference evidence="11" key="1">
    <citation type="submission" date="2025-08" db="UniProtKB">
        <authorList>
            <consortium name="RefSeq"/>
        </authorList>
    </citation>
    <scope>IDENTIFICATION</scope>
    <source>
        <tissue evidence="11">Silk gland</tissue>
    </source>
</reference>
<feature type="transmembrane region" description="Helical" evidence="8">
    <location>
        <begin position="619"/>
        <end position="639"/>
    </location>
</feature>
<evidence type="ECO:0000256" key="6">
    <source>
        <dbReference type="ARBA" id="ARBA00023136"/>
    </source>
</evidence>
<dbReference type="GeneID" id="114249963"/>
<dbReference type="InterPro" id="IPR020846">
    <property type="entry name" value="MFS_dom"/>
</dbReference>
<feature type="transmembrane region" description="Helical" evidence="8">
    <location>
        <begin position="263"/>
        <end position="284"/>
    </location>
</feature>
<protein>
    <submittedName>
        <fullName evidence="11">Synaptic vesicle glycoprotein 2C-like isoform X1</fullName>
    </submittedName>
</protein>
<feature type="transmembrane region" description="Helical" evidence="8">
    <location>
        <begin position="431"/>
        <end position="453"/>
    </location>
</feature>
<feature type="domain" description="Major facilitator superfamily (MFS) profile" evidence="9">
    <location>
        <begin position="171"/>
        <end position="644"/>
    </location>
</feature>
<evidence type="ECO:0000259" key="9">
    <source>
        <dbReference type="PROSITE" id="PS50850"/>
    </source>
</evidence>
<proteinExistence type="inferred from homology"/>
<feature type="transmembrane region" description="Helical" evidence="8">
    <location>
        <begin position="339"/>
        <end position="358"/>
    </location>
</feature>
<evidence type="ECO:0000313" key="10">
    <source>
        <dbReference type="Proteomes" id="UP000504629"/>
    </source>
</evidence>
<dbReference type="Proteomes" id="UP000504629">
    <property type="component" value="Unplaced"/>
</dbReference>
<feature type="transmembrane region" description="Helical" evidence="8">
    <location>
        <begin position="590"/>
        <end position="613"/>
    </location>
</feature>
<gene>
    <name evidence="11" type="primary">LOC114249963</name>
</gene>
<feature type="transmembrane region" description="Helical" evidence="8">
    <location>
        <begin position="296"/>
        <end position="319"/>
    </location>
</feature>
<name>A0A6J2KH14_BOMMA</name>
<evidence type="ECO:0000256" key="8">
    <source>
        <dbReference type="SAM" id="Phobius"/>
    </source>
</evidence>
<comment type="similarity">
    <text evidence="2">Belongs to the major facilitator superfamily.</text>
</comment>
<dbReference type="PANTHER" id="PTHR23511">
    <property type="entry name" value="SYNAPTIC VESICLE GLYCOPROTEIN 2"/>
    <property type="match status" value="1"/>
</dbReference>
<evidence type="ECO:0000313" key="11">
    <source>
        <dbReference type="RefSeq" id="XP_028039494.1"/>
    </source>
</evidence>
<dbReference type="PANTHER" id="PTHR23511:SF36">
    <property type="entry name" value="EG:BACR7A4.13 PROTEIN-RELATED"/>
    <property type="match status" value="1"/>
</dbReference>
<organism evidence="10 11">
    <name type="scientific">Bombyx mandarina</name>
    <name type="common">Wild silk moth</name>
    <name type="synonym">Wild silkworm</name>
    <dbReference type="NCBI Taxonomy" id="7092"/>
    <lineage>
        <taxon>Eukaryota</taxon>
        <taxon>Metazoa</taxon>
        <taxon>Ecdysozoa</taxon>
        <taxon>Arthropoda</taxon>
        <taxon>Hexapoda</taxon>
        <taxon>Insecta</taxon>
        <taxon>Pterygota</taxon>
        <taxon>Neoptera</taxon>
        <taxon>Endopterygota</taxon>
        <taxon>Lepidoptera</taxon>
        <taxon>Glossata</taxon>
        <taxon>Ditrysia</taxon>
        <taxon>Bombycoidea</taxon>
        <taxon>Bombycidae</taxon>
        <taxon>Bombycinae</taxon>
        <taxon>Bombyx</taxon>
    </lineage>
</organism>